<dbReference type="OrthoDB" id="2064040at2"/>
<evidence type="ECO:0000313" key="2">
    <source>
        <dbReference type="EMBL" id="KEZ86211.1"/>
    </source>
</evidence>
<dbReference type="Proteomes" id="UP000028525">
    <property type="component" value="Unassembled WGS sequence"/>
</dbReference>
<sequence length="78" mass="8337">MRGYVSIGIFFIGIILAAYIGYWTLFIKPIMVCVSASKAGALTSAMTTMTIIKCALSWLVAGVIFGLGYIAAMIVSHK</sequence>
<keyword evidence="1" id="KW-0472">Membrane</keyword>
<comment type="caution">
    <text evidence="2">The sequence shown here is derived from an EMBL/GenBank/DDBJ whole genome shotgun (WGS) entry which is preliminary data.</text>
</comment>
<accession>A0A084JB77</accession>
<evidence type="ECO:0000313" key="3">
    <source>
        <dbReference type="Proteomes" id="UP000028525"/>
    </source>
</evidence>
<proteinExistence type="predicted"/>
<organism evidence="2 3">
    <name type="scientific">Lacrimispora celerecrescens</name>
    <dbReference type="NCBI Taxonomy" id="29354"/>
    <lineage>
        <taxon>Bacteria</taxon>
        <taxon>Bacillati</taxon>
        <taxon>Bacillota</taxon>
        <taxon>Clostridia</taxon>
        <taxon>Lachnospirales</taxon>
        <taxon>Lachnospiraceae</taxon>
        <taxon>Lacrimispora</taxon>
    </lineage>
</organism>
<dbReference type="AlphaFoldDB" id="A0A084JB77"/>
<dbReference type="RefSeq" id="WP_038285030.1">
    <property type="nucleotide sequence ID" value="NZ_JPME01000047.1"/>
</dbReference>
<reference evidence="2 3" key="1">
    <citation type="submission" date="2014-07" db="EMBL/GenBank/DDBJ databases">
        <title>Draft genome of Clostridium celerecrescens 152B isolated from sediments associated with methane hydrate from Krishna Godavari basin.</title>
        <authorList>
            <person name="Honkalas V.S."/>
            <person name="Dabir A.P."/>
            <person name="Arora P."/>
            <person name="Dhakephalkar P.K."/>
        </authorList>
    </citation>
    <scope>NUCLEOTIDE SEQUENCE [LARGE SCALE GENOMIC DNA]</scope>
    <source>
        <strain evidence="2 3">152B</strain>
    </source>
</reference>
<gene>
    <name evidence="2" type="ORF">IO98_23270</name>
</gene>
<feature type="transmembrane region" description="Helical" evidence="1">
    <location>
        <begin position="55"/>
        <end position="75"/>
    </location>
</feature>
<keyword evidence="1" id="KW-0812">Transmembrane</keyword>
<protein>
    <submittedName>
        <fullName evidence="2">Uncharacterized protein</fullName>
    </submittedName>
</protein>
<keyword evidence="1" id="KW-1133">Transmembrane helix</keyword>
<name>A0A084JB77_9FIRM</name>
<feature type="transmembrane region" description="Helical" evidence="1">
    <location>
        <begin position="7"/>
        <end position="25"/>
    </location>
</feature>
<dbReference type="EMBL" id="JPME01000047">
    <property type="protein sequence ID" value="KEZ86211.1"/>
    <property type="molecule type" value="Genomic_DNA"/>
</dbReference>
<keyword evidence="3" id="KW-1185">Reference proteome</keyword>
<evidence type="ECO:0000256" key="1">
    <source>
        <dbReference type="SAM" id="Phobius"/>
    </source>
</evidence>